<accession>A0A8S5T8J8</accession>
<dbReference type="EMBL" id="BK032767">
    <property type="protein sequence ID" value="DAF59303.1"/>
    <property type="molecule type" value="Genomic_DNA"/>
</dbReference>
<evidence type="ECO:0000313" key="1">
    <source>
        <dbReference type="EMBL" id="DAF59303.1"/>
    </source>
</evidence>
<proteinExistence type="predicted"/>
<organism evidence="1">
    <name type="scientific">Siphoviridae sp. ctj6w2</name>
    <dbReference type="NCBI Taxonomy" id="2827919"/>
    <lineage>
        <taxon>Viruses</taxon>
        <taxon>Duplodnaviria</taxon>
        <taxon>Heunggongvirae</taxon>
        <taxon>Uroviricota</taxon>
        <taxon>Caudoviricetes</taxon>
    </lineage>
</organism>
<reference evidence="1" key="1">
    <citation type="journal article" date="2021" name="Proc. Natl. Acad. Sci. U.S.A.">
        <title>A Catalog of Tens of Thousands of Viruses from Human Metagenomes Reveals Hidden Associations with Chronic Diseases.</title>
        <authorList>
            <person name="Tisza M.J."/>
            <person name="Buck C.B."/>
        </authorList>
    </citation>
    <scope>NUCLEOTIDE SEQUENCE</scope>
    <source>
        <strain evidence="1">Ctj6w2</strain>
    </source>
</reference>
<protein>
    <submittedName>
        <fullName evidence="1">Uncharacterized protein</fullName>
    </submittedName>
</protein>
<name>A0A8S5T8J8_9CAUD</name>
<sequence>MKFGFIILFLKNRSVVFKADLTAKNSVVKST</sequence>